<comment type="caution">
    <text evidence="8">The sequence shown here is derived from an EMBL/GenBank/DDBJ whole genome shotgun (WGS) entry which is preliminary data.</text>
</comment>
<evidence type="ECO:0000313" key="9">
    <source>
        <dbReference type="Proteomes" id="UP000472676"/>
    </source>
</evidence>
<evidence type="ECO:0000256" key="1">
    <source>
        <dbReference type="ARBA" id="ARBA00004162"/>
    </source>
</evidence>
<evidence type="ECO:0000256" key="3">
    <source>
        <dbReference type="ARBA" id="ARBA00022475"/>
    </source>
</evidence>
<keyword evidence="5" id="KW-1133">Transmembrane helix</keyword>
<evidence type="ECO:0000256" key="7">
    <source>
        <dbReference type="RuleBase" id="RU003879"/>
    </source>
</evidence>
<dbReference type="GO" id="GO:0005886">
    <property type="term" value="C:plasma membrane"/>
    <property type="evidence" value="ECO:0007669"/>
    <property type="project" value="UniProtKB-SubCell"/>
</dbReference>
<comment type="similarity">
    <text evidence="2 7">Belongs to the ExbD/TolR family.</text>
</comment>
<proteinExistence type="inferred from homology"/>
<evidence type="ECO:0000256" key="2">
    <source>
        <dbReference type="ARBA" id="ARBA00005811"/>
    </source>
</evidence>
<accession>A0A6M2BMQ7</accession>
<protein>
    <submittedName>
        <fullName evidence="8">Biopolymer transporter ExbD</fullName>
    </submittedName>
</protein>
<dbReference type="Proteomes" id="UP000472676">
    <property type="component" value="Unassembled WGS sequence"/>
</dbReference>
<dbReference type="AlphaFoldDB" id="A0A6M2BMQ7"/>
<gene>
    <name evidence="8" type="ORF">G7Y85_02985</name>
</gene>
<keyword evidence="3" id="KW-1003">Cell membrane</keyword>
<keyword evidence="4 7" id="KW-0812">Transmembrane</keyword>
<evidence type="ECO:0000313" key="8">
    <source>
        <dbReference type="EMBL" id="NGY03718.1"/>
    </source>
</evidence>
<organism evidence="8 9">
    <name type="scientific">Solimonas terrae</name>
    <dbReference type="NCBI Taxonomy" id="1396819"/>
    <lineage>
        <taxon>Bacteria</taxon>
        <taxon>Pseudomonadati</taxon>
        <taxon>Pseudomonadota</taxon>
        <taxon>Gammaproteobacteria</taxon>
        <taxon>Nevskiales</taxon>
        <taxon>Nevskiaceae</taxon>
        <taxon>Solimonas</taxon>
    </lineage>
</organism>
<keyword evidence="7" id="KW-0653">Protein transport</keyword>
<sequence length="159" mass="17179">MRARAVSLNIVSMIDVFAVLVFFLLVSSSITAAKLNVINLNLPSPDQQTTPDKPPLQLTITLHKNGLDVSDRNGGLRRLDNTPEGYNLQALSDLLVEVKKTAPSEDTVTLLLEPDIPYDDLIKIMDAARFAPAEARAAGMPAEMFPNVSLGDAPKGDQP</sequence>
<dbReference type="GO" id="GO:0022857">
    <property type="term" value="F:transmembrane transporter activity"/>
    <property type="evidence" value="ECO:0007669"/>
    <property type="project" value="InterPro"/>
</dbReference>
<keyword evidence="6" id="KW-0472">Membrane</keyword>
<dbReference type="InterPro" id="IPR003400">
    <property type="entry name" value="ExbD"/>
</dbReference>
<keyword evidence="9" id="KW-1185">Reference proteome</keyword>
<dbReference type="Pfam" id="PF02472">
    <property type="entry name" value="ExbD"/>
    <property type="match status" value="1"/>
</dbReference>
<evidence type="ECO:0000256" key="5">
    <source>
        <dbReference type="ARBA" id="ARBA00022989"/>
    </source>
</evidence>
<dbReference type="EMBL" id="JAAMOW010000001">
    <property type="protein sequence ID" value="NGY03718.1"/>
    <property type="molecule type" value="Genomic_DNA"/>
</dbReference>
<reference evidence="8 9" key="1">
    <citation type="journal article" date="2014" name="Int. J. Syst. Evol. Microbiol.">
        <title>Solimonas terrae sp. nov., isolated from soil.</title>
        <authorList>
            <person name="Kim S.J."/>
            <person name="Moon J.Y."/>
            <person name="Weon H.Y."/>
            <person name="Ahn J.H."/>
            <person name="Chen W.M."/>
            <person name="Kwon S.W."/>
        </authorList>
    </citation>
    <scope>NUCLEOTIDE SEQUENCE [LARGE SCALE GENOMIC DNA]</scope>
    <source>
        <strain evidence="8 9">KIS83-12</strain>
    </source>
</reference>
<evidence type="ECO:0000256" key="6">
    <source>
        <dbReference type="ARBA" id="ARBA00023136"/>
    </source>
</evidence>
<name>A0A6M2BMQ7_9GAMM</name>
<evidence type="ECO:0000256" key="4">
    <source>
        <dbReference type="ARBA" id="ARBA00022692"/>
    </source>
</evidence>
<comment type="subcellular location">
    <subcellularLocation>
        <location evidence="1">Cell membrane</location>
        <topology evidence="1">Single-pass membrane protein</topology>
    </subcellularLocation>
    <subcellularLocation>
        <location evidence="7">Cell membrane</location>
        <topology evidence="7">Single-pass type II membrane protein</topology>
    </subcellularLocation>
</comment>
<keyword evidence="7" id="KW-0813">Transport</keyword>
<dbReference type="GO" id="GO:0015031">
    <property type="term" value="P:protein transport"/>
    <property type="evidence" value="ECO:0007669"/>
    <property type="project" value="UniProtKB-KW"/>
</dbReference>